<dbReference type="GO" id="GO:0005524">
    <property type="term" value="F:ATP binding"/>
    <property type="evidence" value="ECO:0007669"/>
    <property type="project" value="UniProtKB-KW"/>
</dbReference>
<proteinExistence type="inferred from homology"/>
<keyword evidence="6" id="KW-0645">Protease</keyword>
<evidence type="ECO:0000313" key="6">
    <source>
        <dbReference type="EMBL" id="QDU25923.1"/>
    </source>
</evidence>
<evidence type="ECO:0000313" key="7">
    <source>
        <dbReference type="Proteomes" id="UP000315017"/>
    </source>
</evidence>
<dbReference type="InterPro" id="IPR003960">
    <property type="entry name" value="ATPase_AAA_CS"/>
</dbReference>
<dbReference type="GO" id="GO:0006508">
    <property type="term" value="P:proteolysis"/>
    <property type="evidence" value="ECO:0007669"/>
    <property type="project" value="UniProtKB-KW"/>
</dbReference>
<organism evidence="6 7">
    <name type="scientific">Anatilimnocola aggregata</name>
    <dbReference type="NCBI Taxonomy" id="2528021"/>
    <lineage>
        <taxon>Bacteria</taxon>
        <taxon>Pseudomonadati</taxon>
        <taxon>Planctomycetota</taxon>
        <taxon>Planctomycetia</taxon>
        <taxon>Pirellulales</taxon>
        <taxon>Pirellulaceae</taxon>
        <taxon>Anatilimnocola</taxon>
    </lineage>
</organism>
<keyword evidence="1 4" id="KW-0547">Nucleotide-binding</keyword>
<dbReference type="GO" id="GO:0008237">
    <property type="term" value="F:metallopeptidase activity"/>
    <property type="evidence" value="ECO:0007669"/>
    <property type="project" value="UniProtKB-KW"/>
</dbReference>
<sequence length="446" mass="49084">MPADPFAALREALKLSPDNLPLRRHLADSLLQAGRMSEAETEYKELLAREPHNTESRLGLARCFLEQQKTSAALVIVEDMLKGNSCPPQARVLYARLMFRQGDIPNAVAQYKLAIEEDASLREEDLDEKLGIGPGFEESEVVEGRLREMAEPTGGGGNVPIERPQVKFQDVGGMDALKEEIRLKIIHPLNHPDLYRAYGKPIGGGILMYGPPGCGKTHLARATAGEISAGFLSVGINDVLEMWIGSSERNLHEVFANARDNKPCVLFFDEVDALGARRSDLKHSAGRQLTNQFLSEMDGIDATNEGVLILAATNSPWHIDPAFRRPGRFDRILFVPPPDLAARAAILEILLRGKPCDRIDFLSIAKKCEQFSGADLKAVVDLAIEAKLQEALKAGMPKPLTTADLLAAAPKQRSTTKEWFSTARNHALYANQGGLYDDVLKYMKLQ</sequence>
<dbReference type="OrthoDB" id="9809379at2"/>
<dbReference type="Pfam" id="PF14559">
    <property type="entry name" value="TPR_19"/>
    <property type="match status" value="1"/>
</dbReference>
<dbReference type="SUPFAM" id="SSF52540">
    <property type="entry name" value="P-loop containing nucleoside triphosphate hydrolases"/>
    <property type="match status" value="1"/>
</dbReference>
<dbReference type="GO" id="GO:0016887">
    <property type="term" value="F:ATP hydrolysis activity"/>
    <property type="evidence" value="ECO:0007669"/>
    <property type="project" value="InterPro"/>
</dbReference>
<dbReference type="EC" id="3.4.24.-" evidence="6"/>
<dbReference type="Gene3D" id="1.10.8.60">
    <property type="match status" value="1"/>
</dbReference>
<dbReference type="PROSITE" id="PS00674">
    <property type="entry name" value="AAA"/>
    <property type="match status" value="1"/>
</dbReference>
<dbReference type="KEGG" id="aagg:ETAA8_09950"/>
<evidence type="ECO:0000256" key="3">
    <source>
        <dbReference type="ARBA" id="ARBA00023054"/>
    </source>
</evidence>
<keyword evidence="3" id="KW-0175">Coiled coil</keyword>
<evidence type="ECO:0000256" key="1">
    <source>
        <dbReference type="ARBA" id="ARBA00022741"/>
    </source>
</evidence>
<keyword evidence="6" id="KW-0482">Metalloprotease</keyword>
<dbReference type="AlphaFoldDB" id="A0A517Y6Q9"/>
<dbReference type="SMART" id="SM00382">
    <property type="entry name" value="AAA"/>
    <property type="match status" value="1"/>
</dbReference>
<keyword evidence="7" id="KW-1185">Reference proteome</keyword>
<evidence type="ECO:0000256" key="4">
    <source>
        <dbReference type="RuleBase" id="RU003651"/>
    </source>
</evidence>
<comment type="similarity">
    <text evidence="4">Belongs to the AAA ATPase family.</text>
</comment>
<dbReference type="PANTHER" id="PTHR23077">
    <property type="entry name" value="AAA-FAMILY ATPASE"/>
    <property type="match status" value="1"/>
</dbReference>
<protein>
    <submittedName>
        <fullName evidence="6">ATP-dependent zinc metalloprotease FtsH</fullName>
        <ecNumber evidence="6">3.4.24.-</ecNumber>
    </submittedName>
</protein>
<reference evidence="6 7" key="1">
    <citation type="submission" date="2019-02" db="EMBL/GenBank/DDBJ databases">
        <title>Deep-cultivation of Planctomycetes and their phenomic and genomic characterization uncovers novel biology.</title>
        <authorList>
            <person name="Wiegand S."/>
            <person name="Jogler M."/>
            <person name="Boedeker C."/>
            <person name="Pinto D."/>
            <person name="Vollmers J."/>
            <person name="Rivas-Marin E."/>
            <person name="Kohn T."/>
            <person name="Peeters S.H."/>
            <person name="Heuer A."/>
            <person name="Rast P."/>
            <person name="Oberbeckmann S."/>
            <person name="Bunk B."/>
            <person name="Jeske O."/>
            <person name="Meyerdierks A."/>
            <person name="Storesund J.E."/>
            <person name="Kallscheuer N."/>
            <person name="Luecker S."/>
            <person name="Lage O.M."/>
            <person name="Pohl T."/>
            <person name="Merkel B.J."/>
            <person name="Hornburger P."/>
            <person name="Mueller R.-W."/>
            <person name="Bruemmer F."/>
            <person name="Labrenz M."/>
            <person name="Spormann A.M."/>
            <person name="Op den Camp H."/>
            <person name="Overmann J."/>
            <person name="Amann R."/>
            <person name="Jetten M.S.M."/>
            <person name="Mascher T."/>
            <person name="Medema M.H."/>
            <person name="Devos D.P."/>
            <person name="Kaster A.-K."/>
            <person name="Ovreas L."/>
            <person name="Rohde M."/>
            <person name="Galperin M.Y."/>
            <person name="Jogler C."/>
        </authorList>
    </citation>
    <scope>NUCLEOTIDE SEQUENCE [LARGE SCALE GENOMIC DNA]</scope>
    <source>
        <strain evidence="6 7">ETA_A8</strain>
    </source>
</reference>
<dbReference type="InterPro" id="IPR003593">
    <property type="entry name" value="AAA+_ATPase"/>
</dbReference>
<accession>A0A517Y6Q9</accession>
<dbReference type="InterPro" id="IPR003959">
    <property type="entry name" value="ATPase_AAA_core"/>
</dbReference>
<dbReference type="Pfam" id="PF00004">
    <property type="entry name" value="AAA"/>
    <property type="match status" value="1"/>
</dbReference>
<evidence type="ECO:0000256" key="2">
    <source>
        <dbReference type="ARBA" id="ARBA00022840"/>
    </source>
</evidence>
<dbReference type="InterPro" id="IPR050168">
    <property type="entry name" value="AAA_ATPase_domain"/>
</dbReference>
<evidence type="ECO:0000259" key="5">
    <source>
        <dbReference type="SMART" id="SM00382"/>
    </source>
</evidence>
<feature type="domain" description="AAA+ ATPase" evidence="5">
    <location>
        <begin position="202"/>
        <end position="339"/>
    </location>
</feature>
<dbReference type="Pfam" id="PF17862">
    <property type="entry name" value="AAA_lid_3"/>
    <property type="match status" value="1"/>
</dbReference>
<dbReference type="Gene3D" id="1.25.40.10">
    <property type="entry name" value="Tetratricopeptide repeat domain"/>
    <property type="match status" value="1"/>
</dbReference>
<dbReference type="InterPro" id="IPR041569">
    <property type="entry name" value="AAA_lid_3"/>
</dbReference>
<gene>
    <name evidence="6" type="primary">ftsH_2</name>
    <name evidence="6" type="ORF">ETAA8_09950</name>
</gene>
<dbReference type="FunFam" id="3.40.50.300:FF:001025">
    <property type="entry name" value="ATPase family, AAA domain-containing 2B"/>
    <property type="match status" value="1"/>
</dbReference>
<name>A0A517Y6Q9_9BACT</name>
<dbReference type="InterPro" id="IPR027417">
    <property type="entry name" value="P-loop_NTPase"/>
</dbReference>
<keyword evidence="2 4" id="KW-0067">ATP-binding</keyword>
<dbReference type="EMBL" id="CP036274">
    <property type="protein sequence ID" value="QDU25923.1"/>
    <property type="molecule type" value="Genomic_DNA"/>
</dbReference>
<dbReference type="PANTHER" id="PTHR23077:SF171">
    <property type="entry name" value="NUCLEAR VALOSIN-CONTAINING PROTEIN-LIKE"/>
    <property type="match status" value="1"/>
</dbReference>
<keyword evidence="6" id="KW-0378">Hydrolase</keyword>
<dbReference type="RefSeq" id="WP_145085651.1">
    <property type="nucleotide sequence ID" value="NZ_CP036274.1"/>
</dbReference>
<dbReference type="Gene3D" id="3.40.50.300">
    <property type="entry name" value="P-loop containing nucleotide triphosphate hydrolases"/>
    <property type="match status" value="1"/>
</dbReference>
<dbReference type="SUPFAM" id="SSF48452">
    <property type="entry name" value="TPR-like"/>
    <property type="match status" value="1"/>
</dbReference>
<dbReference type="Proteomes" id="UP000315017">
    <property type="component" value="Chromosome"/>
</dbReference>
<dbReference type="InterPro" id="IPR011990">
    <property type="entry name" value="TPR-like_helical_dom_sf"/>
</dbReference>